<evidence type="ECO:0000259" key="1">
    <source>
        <dbReference type="PROSITE" id="PS51186"/>
    </source>
</evidence>
<dbReference type="PANTHER" id="PTHR41700:SF1">
    <property type="entry name" value="N-ACETYLTRANSFERASE DOMAIN-CONTAINING PROTEIN"/>
    <property type="match status" value="1"/>
</dbReference>
<keyword evidence="2" id="KW-0808">Transferase</keyword>
<dbReference type="GO" id="GO:0016747">
    <property type="term" value="F:acyltransferase activity, transferring groups other than amino-acyl groups"/>
    <property type="evidence" value="ECO:0007669"/>
    <property type="project" value="InterPro"/>
</dbReference>
<dbReference type="PANTHER" id="PTHR41700">
    <property type="entry name" value="GCN5-RELATED N-ACETYLTRANSFERASE"/>
    <property type="match status" value="1"/>
</dbReference>
<feature type="domain" description="N-acetyltransferase" evidence="1">
    <location>
        <begin position="4"/>
        <end position="152"/>
    </location>
</feature>
<evidence type="ECO:0000313" key="3">
    <source>
        <dbReference type="Proteomes" id="UP001155380"/>
    </source>
</evidence>
<accession>A0AAJ1C0G2</accession>
<evidence type="ECO:0000313" key="2">
    <source>
        <dbReference type="EMBL" id="MCO5959574.1"/>
    </source>
</evidence>
<proteinExistence type="predicted"/>
<comment type="caution">
    <text evidence="2">The sequence shown here is derived from an EMBL/GenBank/DDBJ whole genome shotgun (WGS) entry which is preliminary data.</text>
</comment>
<protein>
    <submittedName>
        <fullName evidence="2">GNAT family N-acetyltransferase</fullName>
        <ecNumber evidence="2">2.3.1.-</ecNumber>
    </submittedName>
</protein>
<dbReference type="PROSITE" id="PS51186">
    <property type="entry name" value="GNAT"/>
    <property type="match status" value="1"/>
</dbReference>
<dbReference type="Proteomes" id="UP001155380">
    <property type="component" value="Unassembled WGS sequence"/>
</dbReference>
<reference evidence="2" key="1">
    <citation type="submission" date="2022-06" db="EMBL/GenBank/DDBJ databases">
        <authorList>
            <person name="Sun Q."/>
        </authorList>
    </citation>
    <scope>NUCLEOTIDE SEQUENCE</scope>
    <source>
        <strain evidence="2">S101</strain>
    </source>
</reference>
<dbReference type="RefSeq" id="WP_250913060.1">
    <property type="nucleotide sequence ID" value="NZ_JAMXLX010000010.1"/>
</dbReference>
<dbReference type="CDD" id="cd04301">
    <property type="entry name" value="NAT_SF"/>
    <property type="match status" value="1"/>
</dbReference>
<dbReference type="EC" id="2.3.1.-" evidence="2"/>
<gene>
    <name evidence="2" type="ORF">NBH21_22630</name>
</gene>
<dbReference type="AlphaFoldDB" id="A0AAJ1C0G2"/>
<dbReference type="InterPro" id="IPR000182">
    <property type="entry name" value="GNAT_dom"/>
</dbReference>
<dbReference type="Pfam" id="PF00583">
    <property type="entry name" value="Acetyltransf_1"/>
    <property type="match status" value="1"/>
</dbReference>
<name>A0AAJ1C0G2_9HYPH</name>
<organism evidence="2 3">
    <name type="scientific">Ciceribacter sichuanensis</name>
    <dbReference type="NCBI Taxonomy" id="2949647"/>
    <lineage>
        <taxon>Bacteria</taxon>
        <taxon>Pseudomonadati</taxon>
        <taxon>Pseudomonadota</taxon>
        <taxon>Alphaproteobacteria</taxon>
        <taxon>Hyphomicrobiales</taxon>
        <taxon>Rhizobiaceae</taxon>
        <taxon>Ciceribacter</taxon>
    </lineage>
</organism>
<dbReference type="Gene3D" id="3.40.630.30">
    <property type="match status" value="1"/>
</dbReference>
<dbReference type="InterPro" id="IPR038764">
    <property type="entry name" value="GNAT_N_AcTrfase_prd"/>
</dbReference>
<dbReference type="EMBL" id="JAMXLX010000010">
    <property type="protein sequence ID" value="MCO5959574.1"/>
    <property type="molecule type" value="Genomic_DNA"/>
</dbReference>
<dbReference type="SUPFAM" id="SSF55729">
    <property type="entry name" value="Acyl-CoA N-acyltransferases (Nat)"/>
    <property type="match status" value="1"/>
</dbReference>
<sequence length="239" mass="26696">MTEVEFRDLSGITEFRAAEALQVSVWGAGDTPDPADLMMVIQVEGGLVGGAFAEGRLVGYIFGFPTGTHGIQHSHRLAVLPEMRGRGLGAELKWYQRRWCLERGIHHVRWTFDPLRSTNARLNLRQLGARSNTYYVDYYGEMGGINHGLPSDRLLVDWYLDDPCVKKRLAGYSEAPALGNLLRIPLSDGVQKSTNPSPPDDLECRINLRKALLDAFACGYELIDFVGNDYIFHKVTVAK</sequence>
<dbReference type="InterPro" id="IPR016181">
    <property type="entry name" value="Acyl_CoA_acyltransferase"/>
</dbReference>
<keyword evidence="2" id="KW-0012">Acyltransferase</keyword>